<dbReference type="Gene3D" id="3.20.20.100">
    <property type="entry name" value="NADP-dependent oxidoreductase domain"/>
    <property type="match status" value="1"/>
</dbReference>
<proteinExistence type="predicted"/>
<comment type="caution">
    <text evidence="3">The sequence shown here is derived from an EMBL/GenBank/DDBJ whole genome shotgun (WGS) entry which is preliminary data.</text>
</comment>
<protein>
    <recommendedName>
        <fullName evidence="2">NADP-dependent oxidoreductase domain-containing protein</fullName>
    </recommendedName>
</protein>
<accession>A0ABN3XPH1</accession>
<feature type="compositionally biased region" description="Low complexity" evidence="1">
    <location>
        <begin position="11"/>
        <end position="23"/>
    </location>
</feature>
<evidence type="ECO:0000259" key="2">
    <source>
        <dbReference type="Pfam" id="PF00248"/>
    </source>
</evidence>
<feature type="region of interest" description="Disordered" evidence="1">
    <location>
        <begin position="103"/>
        <end position="135"/>
    </location>
</feature>
<gene>
    <name evidence="3" type="ORF">GCM10010446_60700</name>
</gene>
<reference evidence="3 4" key="1">
    <citation type="journal article" date="2019" name="Int. J. Syst. Evol. Microbiol.">
        <title>The Global Catalogue of Microorganisms (GCM) 10K type strain sequencing project: providing services to taxonomists for standard genome sequencing and annotation.</title>
        <authorList>
            <consortium name="The Broad Institute Genomics Platform"/>
            <consortium name="The Broad Institute Genome Sequencing Center for Infectious Disease"/>
            <person name="Wu L."/>
            <person name="Ma J."/>
        </authorList>
    </citation>
    <scope>NUCLEOTIDE SEQUENCE [LARGE SCALE GENOMIC DNA]</scope>
    <source>
        <strain evidence="3 4">JCM 9088</strain>
    </source>
</reference>
<dbReference type="InterPro" id="IPR036812">
    <property type="entry name" value="NAD(P)_OxRdtase_dom_sf"/>
</dbReference>
<evidence type="ECO:0000313" key="3">
    <source>
        <dbReference type="EMBL" id="GAA2966890.1"/>
    </source>
</evidence>
<evidence type="ECO:0000256" key="1">
    <source>
        <dbReference type="SAM" id="MobiDB-lite"/>
    </source>
</evidence>
<evidence type="ECO:0000313" key="4">
    <source>
        <dbReference type="Proteomes" id="UP001500403"/>
    </source>
</evidence>
<dbReference type="SUPFAM" id="SSF51430">
    <property type="entry name" value="NAD(P)-linked oxidoreductase"/>
    <property type="match status" value="1"/>
</dbReference>
<dbReference type="Pfam" id="PF00248">
    <property type="entry name" value="Aldo_ket_red"/>
    <property type="match status" value="1"/>
</dbReference>
<feature type="region of interest" description="Disordered" evidence="1">
    <location>
        <begin position="1"/>
        <end position="23"/>
    </location>
</feature>
<feature type="domain" description="NADP-dependent oxidoreductase" evidence="2">
    <location>
        <begin position="32"/>
        <end position="101"/>
    </location>
</feature>
<organism evidence="3 4">
    <name type="scientific">Streptomyces enissocaesilis</name>
    <dbReference type="NCBI Taxonomy" id="332589"/>
    <lineage>
        <taxon>Bacteria</taxon>
        <taxon>Bacillati</taxon>
        <taxon>Actinomycetota</taxon>
        <taxon>Actinomycetes</taxon>
        <taxon>Kitasatosporales</taxon>
        <taxon>Streptomycetaceae</taxon>
        <taxon>Streptomyces</taxon>
        <taxon>Streptomyces rochei group</taxon>
    </lineage>
</organism>
<sequence>MTSISTPSHEATATGAPRPAGPGLLAGRTVSRLGYGALQLERLHGDRSAALALLRRAVELGIDPIDTAQFYGNGFVNGLILEAIGPEDGFLVASKVGAAPTQADRARCAPPNGPKNFGRALRPTSPVSASTGSGW</sequence>
<dbReference type="InterPro" id="IPR023210">
    <property type="entry name" value="NADP_OxRdtase_dom"/>
</dbReference>
<keyword evidence="4" id="KW-1185">Reference proteome</keyword>
<feature type="compositionally biased region" description="Polar residues" evidence="1">
    <location>
        <begin position="125"/>
        <end position="135"/>
    </location>
</feature>
<name>A0ABN3XPH1_9ACTN</name>
<dbReference type="Proteomes" id="UP001500403">
    <property type="component" value="Unassembled WGS sequence"/>
</dbReference>
<dbReference type="EMBL" id="BAAAUD010000060">
    <property type="protein sequence ID" value="GAA2966890.1"/>
    <property type="molecule type" value="Genomic_DNA"/>
</dbReference>